<evidence type="ECO:0000259" key="6">
    <source>
        <dbReference type="Pfam" id="PF01975"/>
    </source>
</evidence>
<feature type="domain" description="Survival protein SurE-like phosphatase/nucleotidase" evidence="6">
    <location>
        <begin position="276"/>
        <end position="453"/>
    </location>
</feature>
<dbReference type="Gene3D" id="3.40.1210.10">
    <property type="entry name" value="Survival protein SurE-like phosphatase/nucleotidase"/>
    <property type="match status" value="2"/>
</dbReference>
<dbReference type="RefSeq" id="WP_189518811.1">
    <property type="nucleotide sequence ID" value="NZ_BMZM01000003.1"/>
</dbReference>
<evidence type="ECO:0000256" key="2">
    <source>
        <dbReference type="ARBA" id="ARBA00011062"/>
    </source>
</evidence>
<name>A0ABQ3FN01_9GAMM</name>
<proteinExistence type="inferred from homology"/>
<dbReference type="EC" id="3.1.3.5" evidence="3"/>
<dbReference type="Proteomes" id="UP000604243">
    <property type="component" value="Unassembled WGS sequence"/>
</dbReference>
<comment type="catalytic activity">
    <reaction evidence="1">
        <text>a ribonucleoside 5'-phosphate + H2O = a ribonucleoside + phosphate</text>
        <dbReference type="Rhea" id="RHEA:12484"/>
        <dbReference type="ChEBI" id="CHEBI:15377"/>
        <dbReference type="ChEBI" id="CHEBI:18254"/>
        <dbReference type="ChEBI" id="CHEBI:43474"/>
        <dbReference type="ChEBI" id="CHEBI:58043"/>
        <dbReference type="EC" id="3.1.3.5"/>
    </reaction>
</comment>
<reference evidence="8" key="1">
    <citation type="journal article" date="2019" name="Int. J. Syst. Evol. Microbiol.">
        <title>The Global Catalogue of Microorganisms (GCM) 10K type strain sequencing project: providing services to taxonomists for standard genome sequencing and annotation.</title>
        <authorList>
            <consortium name="The Broad Institute Genomics Platform"/>
            <consortium name="The Broad Institute Genome Sequencing Center for Infectious Disease"/>
            <person name="Wu L."/>
            <person name="Ma J."/>
        </authorList>
    </citation>
    <scope>NUCLEOTIDE SEQUENCE [LARGE SCALE GENOMIC DNA]</scope>
    <source>
        <strain evidence="8">KCTC 42082</strain>
    </source>
</reference>
<dbReference type="InterPro" id="IPR036523">
    <property type="entry name" value="SurE-like_sf"/>
</dbReference>
<protein>
    <recommendedName>
        <fullName evidence="3">5'-nucleotidase</fullName>
        <ecNumber evidence="3">3.1.3.5</ecNumber>
    </recommendedName>
</protein>
<keyword evidence="5" id="KW-0378">Hydrolase</keyword>
<keyword evidence="8" id="KW-1185">Reference proteome</keyword>
<dbReference type="PANTHER" id="PTHR30457">
    <property type="entry name" value="5'-NUCLEOTIDASE SURE"/>
    <property type="match status" value="1"/>
</dbReference>
<comment type="caution">
    <text evidence="7">The sequence shown here is derived from an EMBL/GenBank/DDBJ whole genome shotgun (WGS) entry which is preliminary data.</text>
</comment>
<dbReference type="EMBL" id="BMZM01000003">
    <property type="protein sequence ID" value="GHC30474.1"/>
    <property type="molecule type" value="Genomic_DNA"/>
</dbReference>
<evidence type="ECO:0000256" key="3">
    <source>
        <dbReference type="ARBA" id="ARBA00012643"/>
    </source>
</evidence>
<dbReference type="InterPro" id="IPR002828">
    <property type="entry name" value="SurE-like_Pase/nucleotidase"/>
</dbReference>
<feature type="domain" description="Survival protein SurE-like phosphatase/nucleotidase" evidence="6">
    <location>
        <begin position="5"/>
        <end position="196"/>
    </location>
</feature>
<gene>
    <name evidence="7" type="ORF">GCM10010082_25720</name>
</gene>
<evidence type="ECO:0000313" key="8">
    <source>
        <dbReference type="Proteomes" id="UP000604243"/>
    </source>
</evidence>
<dbReference type="PANTHER" id="PTHR30457:SF0">
    <property type="entry name" value="PHOSPHATASE, PUTATIVE (AFU_ORTHOLOGUE AFUA_4G01070)-RELATED"/>
    <property type="match status" value="1"/>
</dbReference>
<accession>A0ABQ3FN01</accession>
<evidence type="ECO:0000256" key="1">
    <source>
        <dbReference type="ARBA" id="ARBA00000815"/>
    </source>
</evidence>
<evidence type="ECO:0000256" key="4">
    <source>
        <dbReference type="ARBA" id="ARBA00022723"/>
    </source>
</evidence>
<evidence type="ECO:0000256" key="5">
    <source>
        <dbReference type="ARBA" id="ARBA00022801"/>
    </source>
</evidence>
<evidence type="ECO:0000313" key="7">
    <source>
        <dbReference type="EMBL" id="GHC30474.1"/>
    </source>
</evidence>
<dbReference type="SUPFAM" id="SSF64167">
    <property type="entry name" value="SurE-like"/>
    <property type="match status" value="2"/>
</dbReference>
<dbReference type="Pfam" id="PF01975">
    <property type="entry name" value="SurE"/>
    <property type="match status" value="2"/>
</dbReference>
<organism evidence="7 8">
    <name type="scientific">Kushneria pakistanensis</name>
    <dbReference type="NCBI Taxonomy" id="1508770"/>
    <lineage>
        <taxon>Bacteria</taxon>
        <taxon>Pseudomonadati</taxon>
        <taxon>Pseudomonadota</taxon>
        <taxon>Gammaproteobacteria</taxon>
        <taxon>Oceanospirillales</taxon>
        <taxon>Halomonadaceae</taxon>
        <taxon>Kushneria</taxon>
    </lineage>
</organism>
<sequence length="743" mass="77262">MALNILLTNDDGYEAPGIHSLHEALSAAGHNVTVAAPRVNQSAQGSSLGGEEALSSDIEVAQYDDAGNYWIDGRPVVAVDTALDALFADREFDLVISGTNKGENIGTSENISGTVNGAMAGLKHGLPAIAVSAAADEAGDEGFVNAAAYTVDLLQRLEDQQQAGQPLLPEGTGLSVNVPEGDINGAVLTEITRKSSTEFPITENEDGTYGSRAIDQQSSGGLFNEGDQFLDGNITVSAIDGNWGANEAARSALEARLETLLADGVAPAGDHAPLNIMLVNDGGYEAQGLTTTREALLEAGYDVTVVAPTESQQATGSALTLGGFEVTEYDGGYHVDATPSTTVYTGLDALLLGANQPDLIVSGVDDGAGVGLQASSSGTLGAAVASVFNYDIPAIALSAGTDDSGEVPDGLYETSADFLVEVIGGLQATQAGNGSQLLPEGEGLSINVPLDADTTDFAFTLPDAANDGQRHIVADGEGGYHYQIDAPVNTDNEWSEGTHYNQGEITLTPIDGSYQASDAITLEVGDLLGMAYGRVNDWSAESDDADVMPMPGHEVPGHEEDSGLSLIGGLEELFQDVTAGIGQLVAQLDAQTSSGFHSQHTSLEWSSGPQHHAISFNDEQYHRDAMSEAFSSQSADYSAGTFGHMFEQSGFSAVRDAFGRTDGQQSHDVWHSEVSPFSSGAAQASFLQDDMLAAFTGGDDAMFDIQADMTVTADMTNGIDSQPMTAMLTGLNDQAPPMEFFAV</sequence>
<dbReference type="InterPro" id="IPR030048">
    <property type="entry name" value="SurE"/>
</dbReference>
<keyword evidence="4" id="KW-0479">Metal-binding</keyword>
<comment type="similarity">
    <text evidence="2">Belongs to the SurE nucleotidase family.</text>
</comment>